<dbReference type="AlphaFoldDB" id="A0ABD2CUC5"/>
<proteinExistence type="predicted"/>
<comment type="caution">
    <text evidence="1">The sequence shown here is derived from an EMBL/GenBank/DDBJ whole genome shotgun (WGS) entry which is preliminary data.</text>
</comment>
<accession>A0ABD2CUC5</accession>
<protein>
    <submittedName>
        <fullName evidence="1">Uncharacterized protein</fullName>
    </submittedName>
</protein>
<feature type="non-terminal residue" evidence="1">
    <location>
        <position position="62"/>
    </location>
</feature>
<evidence type="ECO:0000313" key="2">
    <source>
        <dbReference type="Proteomes" id="UP001607303"/>
    </source>
</evidence>
<reference evidence="1 2" key="1">
    <citation type="journal article" date="2024" name="Ann. Entomol. Soc. Am.">
        <title>Genomic analyses of the southern and eastern yellowjacket wasps (Hymenoptera: Vespidae) reveal evolutionary signatures of social life.</title>
        <authorList>
            <person name="Catto M.A."/>
            <person name="Caine P.B."/>
            <person name="Orr S.E."/>
            <person name="Hunt B.G."/>
            <person name="Goodisman M.A.D."/>
        </authorList>
    </citation>
    <scope>NUCLEOTIDE SEQUENCE [LARGE SCALE GENOMIC DNA]</scope>
    <source>
        <strain evidence="1">232</strain>
        <tissue evidence="1">Head and thorax</tissue>
    </source>
</reference>
<keyword evidence="2" id="KW-1185">Reference proteome</keyword>
<organism evidence="1 2">
    <name type="scientific">Vespula maculifrons</name>
    <name type="common">Eastern yellow jacket</name>
    <name type="synonym">Wasp</name>
    <dbReference type="NCBI Taxonomy" id="7453"/>
    <lineage>
        <taxon>Eukaryota</taxon>
        <taxon>Metazoa</taxon>
        <taxon>Ecdysozoa</taxon>
        <taxon>Arthropoda</taxon>
        <taxon>Hexapoda</taxon>
        <taxon>Insecta</taxon>
        <taxon>Pterygota</taxon>
        <taxon>Neoptera</taxon>
        <taxon>Endopterygota</taxon>
        <taxon>Hymenoptera</taxon>
        <taxon>Apocrita</taxon>
        <taxon>Aculeata</taxon>
        <taxon>Vespoidea</taxon>
        <taxon>Vespidae</taxon>
        <taxon>Vespinae</taxon>
        <taxon>Vespula</taxon>
    </lineage>
</organism>
<dbReference type="EMBL" id="JAYRBN010000031">
    <property type="protein sequence ID" value="KAL2748736.1"/>
    <property type="molecule type" value="Genomic_DNA"/>
</dbReference>
<name>A0ABD2CUC5_VESMC</name>
<evidence type="ECO:0000313" key="1">
    <source>
        <dbReference type="EMBL" id="KAL2748736.1"/>
    </source>
</evidence>
<sequence>MSDTRIKELFRRFKSDLRSGRLIMVKTPENVKRVRPRFRNESRSCKIRSTVAERRPKELSDG</sequence>
<gene>
    <name evidence="1" type="ORF">V1477_003379</name>
</gene>
<dbReference type="Proteomes" id="UP001607303">
    <property type="component" value="Unassembled WGS sequence"/>
</dbReference>